<comment type="caution">
    <text evidence="2">The sequence shown here is derived from an EMBL/GenBank/DDBJ whole genome shotgun (WGS) entry which is preliminary data.</text>
</comment>
<name>A0A0V8GG98_9BACL</name>
<reference evidence="3 5" key="2">
    <citation type="journal article" date="2016" name="Front. Microbiol.">
        <title>Genomic Resource of Rice Seed Associated Bacteria.</title>
        <authorList>
            <person name="Midha S."/>
            <person name="Bansal K."/>
            <person name="Sharma S."/>
            <person name="Kumar N."/>
            <person name="Patil P.P."/>
            <person name="Chaudhry V."/>
            <person name="Patil P.B."/>
        </authorList>
    </citation>
    <scope>NUCLEOTIDE SEQUENCE [LARGE SCALE GENOMIC DNA]</scope>
    <source>
        <strain evidence="3 5">RSA11</strain>
    </source>
</reference>
<dbReference type="AlphaFoldDB" id="A0A0V8GG98"/>
<evidence type="ECO:0000313" key="2">
    <source>
        <dbReference type="EMBL" id="KSU49310.1"/>
    </source>
</evidence>
<accession>A0A0V8GG98</accession>
<evidence type="ECO:0000313" key="5">
    <source>
        <dbReference type="Proteomes" id="UP000072605"/>
    </source>
</evidence>
<organism evidence="2 4">
    <name type="scientific">Exiguobacterium indicum</name>
    <dbReference type="NCBI Taxonomy" id="296995"/>
    <lineage>
        <taxon>Bacteria</taxon>
        <taxon>Bacillati</taxon>
        <taxon>Bacillota</taxon>
        <taxon>Bacilli</taxon>
        <taxon>Bacillales</taxon>
        <taxon>Bacillales Family XII. Incertae Sedis</taxon>
        <taxon>Exiguobacterium</taxon>
    </lineage>
</organism>
<dbReference type="OrthoDB" id="2357589at2"/>
<sequence>MYFNDYEDWIEEEAEALFRLHEEPLIREAISYSQFTAYVEEALLEPLLLKLRWLGEAEEEEILERADSIVWENASGHSEASLRRDVLRRVVKRDFTAHILAYLTPILEARQATYEAELKQLQLAHAEQIDEVKQHEQQIELGPPPKKVKKWWYLKEKEVARSYTEEERSALQAQQQQLEDELKRLEQKTRETEADLERLDSIHRL</sequence>
<protein>
    <submittedName>
        <fullName evidence="2">Uncharacterized protein</fullName>
    </submittedName>
</protein>
<evidence type="ECO:0000256" key="1">
    <source>
        <dbReference type="SAM" id="MobiDB-lite"/>
    </source>
</evidence>
<dbReference type="RefSeq" id="WP_058265153.1">
    <property type="nucleotide sequence ID" value="NZ_FMYN01000002.1"/>
</dbReference>
<reference evidence="2 4" key="1">
    <citation type="journal article" date="2015" name="Int. J. Syst. Evol. Microbiol.">
        <title>Exiguobacterium enclense sp. nov., isolated from sediment.</title>
        <authorList>
            <person name="Dastager S.G."/>
            <person name="Mawlankar R."/>
            <person name="Sonalkar V.V."/>
            <person name="Thorat M.N."/>
            <person name="Mual P."/>
            <person name="Verma A."/>
            <person name="Krishnamurthi S."/>
            <person name="Tang S.K."/>
            <person name="Li W.J."/>
        </authorList>
    </citation>
    <scope>NUCLEOTIDE SEQUENCE [LARGE SCALE GENOMIC DNA]</scope>
    <source>
        <strain evidence="2 4">NIO-1109</strain>
    </source>
</reference>
<dbReference type="Proteomes" id="UP000072605">
    <property type="component" value="Unassembled WGS sequence"/>
</dbReference>
<dbReference type="EMBL" id="LNQL01000002">
    <property type="protein sequence ID" value="KSU49310.1"/>
    <property type="molecule type" value="Genomic_DNA"/>
</dbReference>
<proteinExistence type="predicted"/>
<evidence type="ECO:0000313" key="4">
    <source>
        <dbReference type="Proteomes" id="UP000053797"/>
    </source>
</evidence>
<gene>
    <name evidence="2" type="ORF">AS033_08055</name>
    <name evidence="3" type="ORF">RSA11_01170</name>
</gene>
<feature type="region of interest" description="Disordered" evidence="1">
    <location>
        <begin position="184"/>
        <end position="205"/>
    </location>
</feature>
<dbReference type="Proteomes" id="UP000053797">
    <property type="component" value="Unassembled WGS sequence"/>
</dbReference>
<dbReference type="EMBL" id="LDQV01000004">
    <property type="protein sequence ID" value="KTR28489.1"/>
    <property type="molecule type" value="Genomic_DNA"/>
</dbReference>
<evidence type="ECO:0000313" key="3">
    <source>
        <dbReference type="EMBL" id="KTR28489.1"/>
    </source>
</evidence>